<name>A0A2N0P6H9_9GLOM</name>
<reference evidence="1 2" key="1">
    <citation type="submission" date="2016-04" db="EMBL/GenBank/DDBJ databases">
        <title>Genome analyses suggest a sexual origin of heterokaryosis in a supposedly ancient asexual fungus.</title>
        <authorList>
            <person name="Ropars J."/>
            <person name="Sedzielewska K."/>
            <person name="Noel J."/>
            <person name="Charron P."/>
            <person name="Farinelli L."/>
            <person name="Marton T."/>
            <person name="Kruger M."/>
            <person name="Pelin A."/>
            <person name="Brachmann A."/>
            <person name="Corradi N."/>
        </authorList>
    </citation>
    <scope>NUCLEOTIDE SEQUENCE [LARGE SCALE GENOMIC DNA]</scope>
    <source>
        <strain evidence="1 2">A5</strain>
    </source>
</reference>
<dbReference type="VEuPathDB" id="FungiDB:RhiirA1_464674"/>
<dbReference type="Gene3D" id="3.80.10.10">
    <property type="entry name" value="Ribonuclease Inhibitor"/>
    <property type="match status" value="1"/>
</dbReference>
<evidence type="ECO:0000313" key="1">
    <source>
        <dbReference type="EMBL" id="PKC02419.1"/>
    </source>
</evidence>
<comment type="caution">
    <text evidence="1">The sequence shown here is derived from an EMBL/GenBank/DDBJ whole genome shotgun (WGS) entry which is preliminary data.</text>
</comment>
<dbReference type="EMBL" id="LLXJ01001386">
    <property type="protein sequence ID" value="PKC02419.1"/>
    <property type="molecule type" value="Genomic_DNA"/>
</dbReference>
<dbReference type="SUPFAM" id="SSF52047">
    <property type="entry name" value="RNI-like"/>
    <property type="match status" value="1"/>
</dbReference>
<dbReference type="VEuPathDB" id="FungiDB:RhiirFUN_025997"/>
<protein>
    <submittedName>
        <fullName evidence="1">Uncharacterized protein</fullName>
    </submittedName>
</protein>
<dbReference type="Proteomes" id="UP000232722">
    <property type="component" value="Unassembled WGS sequence"/>
</dbReference>
<gene>
    <name evidence="1" type="ORF">RhiirA5_425273</name>
</gene>
<proteinExistence type="predicted"/>
<evidence type="ECO:0000313" key="2">
    <source>
        <dbReference type="Proteomes" id="UP000232722"/>
    </source>
</evidence>
<accession>A0A2N0P6H9</accession>
<sequence length="223" mass="26145">MNTTKLLKKLHWLQPQNKEKVLNSAMALKLLTIKKRRISIEYKTKDESKVWHGWCLNIMRKKLIRKYMKKEIFLKQEIYKLFVSQCKNIEELSWNDSHPLSLFPGVSRCFHTRLHSLVIMADFVNSDALYEMAKFCKSLNILIICEYSKENYGLVSLINAQRNKSLVKISISGKWKYSTKAFERIFESCRKRSNNITATQRVLVCQYIYEGVIIDSNCGITGC</sequence>
<reference evidence="1 2" key="2">
    <citation type="submission" date="2017-09" db="EMBL/GenBank/DDBJ databases">
        <title>Extensive intraspecific genome diversity in a model arbuscular mycorrhizal fungus.</title>
        <authorList>
            <person name="Chen E.C."/>
            <person name="Morin E."/>
            <person name="Beaudet D."/>
            <person name="Noel J."/>
            <person name="Ndikumana S."/>
            <person name="Charron P."/>
            <person name="St-Onge C."/>
            <person name="Giorgi J."/>
            <person name="Grigoriev I.V."/>
            <person name="Roux C."/>
            <person name="Martin F.M."/>
            <person name="Corradi N."/>
        </authorList>
    </citation>
    <scope>NUCLEOTIDE SEQUENCE [LARGE SCALE GENOMIC DNA]</scope>
    <source>
        <strain evidence="1 2">A5</strain>
    </source>
</reference>
<dbReference type="InterPro" id="IPR032675">
    <property type="entry name" value="LRR_dom_sf"/>
</dbReference>
<organism evidence="1 2">
    <name type="scientific">Rhizophagus irregularis</name>
    <dbReference type="NCBI Taxonomy" id="588596"/>
    <lineage>
        <taxon>Eukaryota</taxon>
        <taxon>Fungi</taxon>
        <taxon>Fungi incertae sedis</taxon>
        <taxon>Mucoromycota</taxon>
        <taxon>Glomeromycotina</taxon>
        <taxon>Glomeromycetes</taxon>
        <taxon>Glomerales</taxon>
        <taxon>Glomeraceae</taxon>
        <taxon>Rhizophagus</taxon>
    </lineage>
</organism>
<dbReference type="AlphaFoldDB" id="A0A2N0P6H9"/>